<feature type="transmembrane region" description="Helical" evidence="9">
    <location>
        <begin position="51"/>
        <end position="75"/>
    </location>
</feature>
<feature type="domain" description="Signal transduction histidine kinase subgroup 3 dimerisation and phosphoacceptor" evidence="10">
    <location>
        <begin position="231"/>
        <end position="296"/>
    </location>
</feature>
<keyword evidence="9" id="KW-0812">Transmembrane</keyword>
<keyword evidence="7" id="KW-0067">ATP-binding</keyword>
<dbReference type="InterPro" id="IPR011712">
    <property type="entry name" value="Sig_transdc_His_kin_sub3_dim/P"/>
</dbReference>
<keyword evidence="4" id="KW-0808">Transferase</keyword>
<keyword evidence="9" id="KW-0472">Membrane</keyword>
<dbReference type="GO" id="GO:0016301">
    <property type="term" value="F:kinase activity"/>
    <property type="evidence" value="ECO:0007669"/>
    <property type="project" value="UniProtKB-KW"/>
</dbReference>
<protein>
    <recommendedName>
        <fullName evidence="2">histidine kinase</fullName>
        <ecNumber evidence="2">2.7.13.3</ecNumber>
    </recommendedName>
</protein>
<comment type="caution">
    <text evidence="11">The sequence shown here is derived from an EMBL/GenBank/DDBJ whole genome shotgun (WGS) entry which is preliminary data.</text>
</comment>
<name>A0ABU1HVX7_9MICO</name>
<evidence type="ECO:0000256" key="1">
    <source>
        <dbReference type="ARBA" id="ARBA00000085"/>
    </source>
</evidence>
<evidence type="ECO:0000256" key="9">
    <source>
        <dbReference type="SAM" id="Phobius"/>
    </source>
</evidence>
<dbReference type="EC" id="2.7.13.3" evidence="2"/>
<evidence type="ECO:0000256" key="7">
    <source>
        <dbReference type="ARBA" id="ARBA00022840"/>
    </source>
</evidence>
<feature type="transmembrane region" description="Helical" evidence="9">
    <location>
        <begin position="20"/>
        <end position="45"/>
    </location>
</feature>
<dbReference type="Gene3D" id="3.30.565.10">
    <property type="entry name" value="Histidine kinase-like ATPase, C-terminal domain"/>
    <property type="match status" value="1"/>
</dbReference>
<keyword evidence="9" id="KW-1133">Transmembrane helix</keyword>
<evidence type="ECO:0000256" key="3">
    <source>
        <dbReference type="ARBA" id="ARBA00022553"/>
    </source>
</evidence>
<feature type="transmembrane region" description="Helical" evidence="9">
    <location>
        <begin position="170"/>
        <end position="193"/>
    </location>
</feature>
<keyword evidence="3" id="KW-0597">Phosphoprotein</keyword>
<keyword evidence="6 11" id="KW-0418">Kinase</keyword>
<evidence type="ECO:0000256" key="6">
    <source>
        <dbReference type="ARBA" id="ARBA00022777"/>
    </source>
</evidence>
<organism evidence="11 12">
    <name type="scientific">Microbacterium foliorum</name>
    <dbReference type="NCBI Taxonomy" id="104336"/>
    <lineage>
        <taxon>Bacteria</taxon>
        <taxon>Bacillati</taxon>
        <taxon>Actinomycetota</taxon>
        <taxon>Actinomycetes</taxon>
        <taxon>Micrococcales</taxon>
        <taxon>Microbacteriaceae</taxon>
        <taxon>Microbacterium</taxon>
    </lineage>
</organism>
<dbReference type="CDD" id="cd16917">
    <property type="entry name" value="HATPase_UhpB-NarQ-NarX-like"/>
    <property type="match status" value="1"/>
</dbReference>
<evidence type="ECO:0000313" key="11">
    <source>
        <dbReference type="EMBL" id="MDR6143419.1"/>
    </source>
</evidence>
<sequence length="422" mass="44290">MTTHTATPPPATATKPPLRIVLTILHLAGIGVIGGFIFATLSGLLGTGLGLLFAAGVGIVLLVGLVYALFGVGWFEVARVSALYRSPITPLRWRPRDRPGFVGWLRSLGRQAIDGRMWRALANFAITAVLGWIVLRLAFGLVWSITISFAPLTGADAVMGPFGGGGIDPAWAPLVGILGIAACIAGMIGLALLNRVLSLAIVVRSREAELTERVRTSTAQREGAVRAADVERTRIERDLHDGVQPRLVSVGMTLGLAQQKIDNDPDAAKELIAEAHTSTKAAITELRQLARGIHASVLDDRGLDAALSALAGRSHIPVSLDVRMDGRCSREAEAAVYFSIAESLTNAAKHSRASEARVTVRLRDGGVLWARVEDNGMGGAQVQPGGGLDGIANRVLAAGGTFRLESPVGGPTSLEVNVPCAS</sequence>
<dbReference type="EMBL" id="JAVIZQ010000001">
    <property type="protein sequence ID" value="MDR6143419.1"/>
    <property type="molecule type" value="Genomic_DNA"/>
</dbReference>
<keyword evidence="8" id="KW-0902">Two-component regulatory system</keyword>
<keyword evidence="5" id="KW-0547">Nucleotide-binding</keyword>
<dbReference type="Proteomes" id="UP001249291">
    <property type="component" value="Unassembled WGS sequence"/>
</dbReference>
<feature type="transmembrane region" description="Helical" evidence="9">
    <location>
        <begin position="120"/>
        <end position="150"/>
    </location>
</feature>
<evidence type="ECO:0000256" key="2">
    <source>
        <dbReference type="ARBA" id="ARBA00012438"/>
    </source>
</evidence>
<proteinExistence type="predicted"/>
<evidence type="ECO:0000313" key="12">
    <source>
        <dbReference type="Proteomes" id="UP001249291"/>
    </source>
</evidence>
<dbReference type="Gene3D" id="1.20.5.1930">
    <property type="match status" value="1"/>
</dbReference>
<dbReference type="SUPFAM" id="SSF55874">
    <property type="entry name" value="ATPase domain of HSP90 chaperone/DNA topoisomerase II/histidine kinase"/>
    <property type="match status" value="1"/>
</dbReference>
<evidence type="ECO:0000256" key="4">
    <source>
        <dbReference type="ARBA" id="ARBA00022679"/>
    </source>
</evidence>
<comment type="catalytic activity">
    <reaction evidence="1">
        <text>ATP + protein L-histidine = ADP + protein N-phospho-L-histidine.</text>
        <dbReference type="EC" id="2.7.13.3"/>
    </reaction>
</comment>
<dbReference type="RefSeq" id="WP_309692462.1">
    <property type="nucleotide sequence ID" value="NZ_JAVIZQ010000001.1"/>
</dbReference>
<gene>
    <name evidence="11" type="ORF">QE375_002973</name>
</gene>
<dbReference type="PANTHER" id="PTHR24421:SF10">
    <property type="entry name" value="NITRATE_NITRITE SENSOR PROTEIN NARQ"/>
    <property type="match status" value="1"/>
</dbReference>
<evidence type="ECO:0000256" key="5">
    <source>
        <dbReference type="ARBA" id="ARBA00022741"/>
    </source>
</evidence>
<accession>A0ABU1HVX7</accession>
<evidence type="ECO:0000259" key="10">
    <source>
        <dbReference type="Pfam" id="PF07730"/>
    </source>
</evidence>
<keyword evidence="12" id="KW-1185">Reference proteome</keyword>
<dbReference type="PANTHER" id="PTHR24421">
    <property type="entry name" value="NITRATE/NITRITE SENSOR PROTEIN NARX-RELATED"/>
    <property type="match status" value="1"/>
</dbReference>
<dbReference type="InterPro" id="IPR036890">
    <property type="entry name" value="HATPase_C_sf"/>
</dbReference>
<dbReference type="InterPro" id="IPR050482">
    <property type="entry name" value="Sensor_HK_TwoCompSys"/>
</dbReference>
<reference evidence="11 12" key="1">
    <citation type="submission" date="2023-08" db="EMBL/GenBank/DDBJ databases">
        <title>Functional and genomic diversity of the sorghum phyllosphere microbiome.</title>
        <authorList>
            <person name="Shade A."/>
        </authorList>
    </citation>
    <scope>NUCLEOTIDE SEQUENCE [LARGE SCALE GENOMIC DNA]</scope>
    <source>
        <strain evidence="11 12">SORGH_AS_0445</strain>
    </source>
</reference>
<dbReference type="Pfam" id="PF07730">
    <property type="entry name" value="HisKA_3"/>
    <property type="match status" value="1"/>
</dbReference>
<evidence type="ECO:0000256" key="8">
    <source>
        <dbReference type="ARBA" id="ARBA00023012"/>
    </source>
</evidence>